<keyword evidence="4" id="KW-1003">Cell membrane</keyword>
<dbReference type="InterPro" id="IPR022141">
    <property type="entry name" value="ATP_Ca_trans_C"/>
</dbReference>
<keyword evidence="22" id="KW-1185">Reference proteome</keyword>
<keyword evidence="6 18" id="KW-0109">Calcium transport</keyword>
<evidence type="ECO:0000313" key="21">
    <source>
        <dbReference type="EMBL" id="CAL1539268.1"/>
    </source>
</evidence>
<dbReference type="InterPro" id="IPR023299">
    <property type="entry name" value="ATPase_P-typ_cyto_dom_N"/>
</dbReference>
<keyword evidence="9 18" id="KW-0547">Nucleotide-binding</keyword>
<dbReference type="GO" id="GO:0046872">
    <property type="term" value="F:metal ion binding"/>
    <property type="evidence" value="ECO:0007669"/>
    <property type="project" value="UniProtKB-KW"/>
</dbReference>
<feature type="transmembrane region" description="Helical" evidence="18">
    <location>
        <begin position="137"/>
        <end position="159"/>
    </location>
</feature>
<keyword evidence="15 18" id="KW-1133">Transmembrane helix</keyword>
<dbReference type="SUPFAM" id="SSF56784">
    <property type="entry name" value="HAD-like"/>
    <property type="match status" value="1"/>
</dbReference>
<dbReference type="Pfam" id="PF13246">
    <property type="entry name" value="Cation_ATPase"/>
    <property type="match status" value="1"/>
</dbReference>
<evidence type="ECO:0000256" key="8">
    <source>
        <dbReference type="ARBA" id="ARBA00022723"/>
    </source>
</evidence>
<dbReference type="PRINTS" id="PR00121">
    <property type="entry name" value="NAKATPASE"/>
</dbReference>
<evidence type="ECO:0000256" key="3">
    <source>
        <dbReference type="ARBA" id="ARBA00022448"/>
    </source>
</evidence>
<dbReference type="SFLD" id="SFLDG00002">
    <property type="entry name" value="C1.7:_P-type_atpase_like"/>
    <property type="match status" value="1"/>
</dbReference>
<evidence type="ECO:0000256" key="17">
    <source>
        <dbReference type="ARBA" id="ARBA00023136"/>
    </source>
</evidence>
<dbReference type="EC" id="7.2.2.10" evidence="18"/>
<evidence type="ECO:0000256" key="1">
    <source>
        <dbReference type="ARBA" id="ARBA00004651"/>
    </source>
</evidence>
<reference evidence="21 22" key="1">
    <citation type="submission" date="2024-04" db="EMBL/GenBank/DDBJ databases">
        <authorList>
            <consortium name="Genoscope - CEA"/>
            <person name="William W."/>
        </authorList>
    </citation>
    <scope>NUCLEOTIDE SEQUENCE [LARGE SCALE GENOMIC DNA]</scope>
</reference>
<comment type="caution">
    <text evidence="21">The sequence shown here is derived from an EMBL/GenBank/DDBJ whole genome shotgun (WGS) entry which is preliminary data.</text>
</comment>
<keyword evidence="16 18" id="KW-0406">Ion transport</keyword>
<feature type="compositionally biased region" description="Acidic residues" evidence="19">
    <location>
        <begin position="1111"/>
        <end position="1125"/>
    </location>
</feature>
<dbReference type="FunFam" id="2.70.150.10:FF:000001">
    <property type="entry name" value="Calcium-transporting ATPase"/>
    <property type="match status" value="1"/>
</dbReference>
<feature type="transmembrane region" description="Helical" evidence="18">
    <location>
        <begin position="394"/>
        <end position="420"/>
    </location>
</feature>
<keyword evidence="13" id="KW-0112">Calmodulin-binding</keyword>
<keyword evidence="12" id="KW-0460">Magnesium</keyword>
<dbReference type="Pfam" id="PF00122">
    <property type="entry name" value="E1-E2_ATPase"/>
    <property type="match status" value="1"/>
</dbReference>
<comment type="function">
    <text evidence="18">Catalyzes the hydrolysis of ATP coupled with the transport of calcium.</text>
</comment>
<keyword evidence="8" id="KW-0479">Metal-binding</keyword>
<feature type="region of interest" description="Disordered" evidence="19">
    <location>
        <begin position="283"/>
        <end position="321"/>
    </location>
</feature>
<dbReference type="PROSITE" id="PS00154">
    <property type="entry name" value="ATPASE_E1_E2"/>
    <property type="match status" value="1"/>
</dbReference>
<evidence type="ECO:0000256" key="2">
    <source>
        <dbReference type="ARBA" id="ARBA00006124"/>
    </source>
</evidence>
<dbReference type="InterPro" id="IPR036412">
    <property type="entry name" value="HAD-like_sf"/>
</dbReference>
<evidence type="ECO:0000256" key="16">
    <source>
        <dbReference type="ARBA" id="ARBA00023065"/>
    </source>
</evidence>
<dbReference type="InterPro" id="IPR006408">
    <property type="entry name" value="P-type_ATPase_IIB"/>
</dbReference>
<dbReference type="FunFam" id="1.20.1110.10:FF:000002">
    <property type="entry name" value="Calcium-transporting ATPase"/>
    <property type="match status" value="1"/>
</dbReference>
<dbReference type="Pfam" id="PF00690">
    <property type="entry name" value="Cation_ATPase_N"/>
    <property type="match status" value="1"/>
</dbReference>
<dbReference type="CDD" id="cd02081">
    <property type="entry name" value="P-type_ATPase_Ca_PMCA-like"/>
    <property type="match status" value="1"/>
</dbReference>
<feature type="compositionally biased region" description="Basic and acidic residues" evidence="19">
    <location>
        <begin position="283"/>
        <end position="309"/>
    </location>
</feature>
<comment type="caution">
    <text evidence="18">Lacks conserved residue(s) required for the propagation of feature annotation.</text>
</comment>
<dbReference type="SUPFAM" id="SSF81665">
    <property type="entry name" value="Calcium ATPase, transmembrane domain M"/>
    <property type="match status" value="1"/>
</dbReference>
<feature type="region of interest" description="Disordered" evidence="19">
    <location>
        <begin position="333"/>
        <end position="379"/>
    </location>
</feature>
<dbReference type="SUPFAM" id="SSF81660">
    <property type="entry name" value="Metal cation-transporting ATPase, ATP-binding domain N"/>
    <property type="match status" value="1"/>
</dbReference>
<dbReference type="SFLD" id="SFLDS00003">
    <property type="entry name" value="Haloacid_Dehalogenase"/>
    <property type="match status" value="1"/>
</dbReference>
<dbReference type="InterPro" id="IPR023298">
    <property type="entry name" value="ATPase_P-typ_TM_dom_sf"/>
</dbReference>
<feature type="compositionally biased region" description="Basic and acidic residues" evidence="19">
    <location>
        <begin position="361"/>
        <end position="379"/>
    </location>
</feature>
<feature type="region of interest" description="Disordered" evidence="19">
    <location>
        <begin position="1268"/>
        <end position="1289"/>
    </location>
</feature>
<evidence type="ECO:0000256" key="19">
    <source>
        <dbReference type="SAM" id="MobiDB-lite"/>
    </source>
</evidence>
<dbReference type="FunFam" id="3.40.50.1000:FF:000007">
    <property type="entry name" value="Calcium-transporting ATPase"/>
    <property type="match status" value="1"/>
</dbReference>
<evidence type="ECO:0000256" key="9">
    <source>
        <dbReference type="ARBA" id="ARBA00022741"/>
    </source>
</evidence>
<dbReference type="NCBIfam" id="TIGR01494">
    <property type="entry name" value="ATPase_P-type"/>
    <property type="match status" value="3"/>
</dbReference>
<keyword evidence="10 18" id="KW-0106">Calcium</keyword>
<dbReference type="InterPro" id="IPR044492">
    <property type="entry name" value="P_typ_ATPase_HD_dom"/>
</dbReference>
<dbReference type="GO" id="GO:0005388">
    <property type="term" value="F:P-type calcium transporter activity"/>
    <property type="evidence" value="ECO:0007669"/>
    <property type="project" value="UniProtKB-EC"/>
</dbReference>
<dbReference type="InterPro" id="IPR004014">
    <property type="entry name" value="ATPase_P-typ_cation-transptr_N"/>
</dbReference>
<evidence type="ECO:0000256" key="7">
    <source>
        <dbReference type="ARBA" id="ARBA00022692"/>
    </source>
</evidence>
<feature type="transmembrane region" description="Helical" evidence="18">
    <location>
        <begin position="1039"/>
        <end position="1061"/>
    </location>
</feature>
<evidence type="ECO:0000256" key="13">
    <source>
        <dbReference type="ARBA" id="ARBA00022860"/>
    </source>
</evidence>
<dbReference type="GO" id="GO:0005524">
    <property type="term" value="F:ATP binding"/>
    <property type="evidence" value="ECO:0007669"/>
    <property type="project" value="UniProtKB-KW"/>
</dbReference>
<dbReference type="GO" id="GO:0005516">
    <property type="term" value="F:calmodulin binding"/>
    <property type="evidence" value="ECO:0007669"/>
    <property type="project" value="UniProtKB-KW"/>
</dbReference>
<evidence type="ECO:0000256" key="14">
    <source>
        <dbReference type="ARBA" id="ARBA00022967"/>
    </source>
</evidence>
<dbReference type="PRINTS" id="PR00119">
    <property type="entry name" value="CATATPASE"/>
</dbReference>
<gene>
    <name evidence="21" type="ORF">GSLYS_00013087001</name>
</gene>
<evidence type="ECO:0000256" key="15">
    <source>
        <dbReference type="ARBA" id="ARBA00022989"/>
    </source>
</evidence>
<feature type="compositionally biased region" description="Polar residues" evidence="19">
    <location>
        <begin position="1276"/>
        <end position="1289"/>
    </location>
</feature>
<dbReference type="Pfam" id="PF00689">
    <property type="entry name" value="Cation_ATPase_C"/>
    <property type="match status" value="1"/>
</dbReference>
<name>A0AAV2HZW2_LYMST</name>
<dbReference type="NCBIfam" id="TIGR01517">
    <property type="entry name" value="ATPase-IIB_Ca"/>
    <property type="match status" value="1"/>
</dbReference>
<dbReference type="Gene3D" id="1.20.1110.10">
    <property type="entry name" value="Calcium-transporting ATPase, transmembrane domain"/>
    <property type="match status" value="3"/>
</dbReference>
<dbReference type="InterPro" id="IPR008250">
    <property type="entry name" value="ATPase_P-typ_transduc_dom_A_sf"/>
</dbReference>
<dbReference type="SMART" id="SM00831">
    <property type="entry name" value="Cation_ATPase_N"/>
    <property type="match status" value="1"/>
</dbReference>
<comment type="similarity">
    <text evidence="2">Belongs to the cation transport ATPase (P-type) (TC 3.A.3) family. Type IIB subfamily.</text>
</comment>
<dbReference type="GO" id="GO:0016887">
    <property type="term" value="F:ATP hydrolysis activity"/>
    <property type="evidence" value="ECO:0007669"/>
    <property type="project" value="InterPro"/>
</dbReference>
<organism evidence="21 22">
    <name type="scientific">Lymnaea stagnalis</name>
    <name type="common">Great pond snail</name>
    <name type="synonym">Helix stagnalis</name>
    <dbReference type="NCBI Taxonomy" id="6523"/>
    <lineage>
        <taxon>Eukaryota</taxon>
        <taxon>Metazoa</taxon>
        <taxon>Spiralia</taxon>
        <taxon>Lophotrochozoa</taxon>
        <taxon>Mollusca</taxon>
        <taxon>Gastropoda</taxon>
        <taxon>Heterobranchia</taxon>
        <taxon>Euthyneura</taxon>
        <taxon>Panpulmonata</taxon>
        <taxon>Hygrophila</taxon>
        <taxon>Lymnaeoidea</taxon>
        <taxon>Lymnaeidae</taxon>
        <taxon>Lymnaea</taxon>
    </lineage>
</organism>
<evidence type="ECO:0000313" key="22">
    <source>
        <dbReference type="Proteomes" id="UP001497497"/>
    </source>
</evidence>
<accession>A0AAV2HZW2</accession>
<dbReference type="InterPro" id="IPR059000">
    <property type="entry name" value="ATPase_P-type_domA"/>
</dbReference>
<evidence type="ECO:0000256" key="18">
    <source>
        <dbReference type="RuleBase" id="RU361146"/>
    </source>
</evidence>
<feature type="transmembrane region" description="Helical" evidence="18">
    <location>
        <begin position="93"/>
        <end position="111"/>
    </location>
</feature>
<dbReference type="Pfam" id="PF08282">
    <property type="entry name" value="Hydrolase_3"/>
    <property type="match status" value="1"/>
</dbReference>
<evidence type="ECO:0000256" key="6">
    <source>
        <dbReference type="ARBA" id="ARBA00022568"/>
    </source>
</evidence>
<keyword evidence="14" id="KW-1278">Translocase</keyword>
<feature type="transmembrane region" description="Helical" evidence="18">
    <location>
        <begin position="1073"/>
        <end position="1094"/>
    </location>
</feature>
<evidence type="ECO:0000256" key="10">
    <source>
        <dbReference type="ARBA" id="ARBA00022837"/>
    </source>
</evidence>
<dbReference type="PANTHER" id="PTHR24093">
    <property type="entry name" value="CATION TRANSPORTING ATPASE"/>
    <property type="match status" value="1"/>
</dbReference>
<keyword evidence="3 18" id="KW-0813">Transport</keyword>
<dbReference type="Proteomes" id="UP001497497">
    <property type="component" value="Unassembled WGS sequence"/>
</dbReference>
<keyword evidence="5" id="KW-0597">Phosphoprotein</keyword>
<keyword evidence="7 18" id="KW-0812">Transmembrane</keyword>
<dbReference type="SFLD" id="SFLDF00027">
    <property type="entry name" value="p-type_atpase"/>
    <property type="match status" value="1"/>
</dbReference>
<evidence type="ECO:0000256" key="5">
    <source>
        <dbReference type="ARBA" id="ARBA00022553"/>
    </source>
</evidence>
<feature type="transmembrane region" description="Helical" evidence="18">
    <location>
        <begin position="999"/>
        <end position="1018"/>
    </location>
</feature>
<dbReference type="Pfam" id="PF12424">
    <property type="entry name" value="ATP_Ca_trans_C"/>
    <property type="match status" value="1"/>
</dbReference>
<sequence>MEASGAGPGAPYGLTVEELGSLMEHRGQEGIELLNSSKYGGVFEMCKKLRTNPVTGLDESDLEQRKRVFGSNVIPPKPPKTFLQLVWEALQDVTLIILIVAAIISLGLSFYKAPKEDLTGIKEEDTYETAGSDIEEAAGWIDGLAILVAVVVVVLVTAFNDWSKEKQFRGLQSRIEHEHKFSTIRKGVVEQISVGALVVGDICQVKYGDLLPADGIVIQSNDLKVDESSLTGESDHVKKGENKDPMLLSGTHVMEGSGKMLVTAVGPNSQTGIIFALLNENEENKDKKKKKKDADKEAGVDRKDLEQKKPLIPSNDSDAKTDIENIQLKVHEGNSNSHGATNAHGVDGANNQVPVQAGSKVESESPGEEHKAKSGSRKEKSVLQTKLTRLAIQIGYAGTAIAVLTVIILIVQFCIREFVVRGNTWTSADTARNLEMFVKYFIIGVTVLVVAVPEGLPLAVTLALAYSVKKMMYDNNLVRHLDACETMGNATAICSDKTGTLTTNRMTVVQSYIGRKHLKEMPKFEDINRQLGQLILESVSVNSGYTSIIERPEQEGELPKQLGNKTECSLLGFVQNMGQSYEAIRARYPEEALVKVYTFNSDRKSMCTVIKLDNKPDVYRFFCKGASEVVVKKCEYIMNDQGVVIPFSVKDQEKVVNDVIEPMASDGLRTICLAYKDFVLGEVAPYEGNLRNVDWDDEPSVYHSLTCLCIVGIEDPVRPEVPDAIKKCQRAGITVRMVTGDNVNTARSIASKCGILRPGDEGLVLEGKEFNRRIRDSTGEVNQDLMDKVWPYLRVLARSSPQDKYILVKGIIDSKCQATRQVVAVTGDGTNDGPALKKADVGFAMGISGTDVAKEASDIILTDDNFTSIVKAVMWGRNVYDSIAKFLQFQLTVNVVAVLVAFFGACIINDSPLKAIQMLWVNLIMDTLASLALATELPTDELLLRKPYGRTKPLISRTMAKNIFLHAAYQLTVIAVLLFKGPDLLGVDDGIADVDNAHAPPSAHFTMIFNTFVMMTLFNEINARKIHNQQNITDGIFSNPIFIGIWFGTLAAQAIIIEFGGIAFHTTSLNASQWLWCIFFGVGTLLWGRVVTLIPEKHLPSLRCCKSSEKDQEEDRDMDNAEDDPVSGRGQILWVRGLTRLQQQLRVIRAFRSMLEDLEDKRSVNSYHSFHSLRMSRSHHGPRTFGEETGSRYESHFLRTTSPSGPIHSLTPGLRGTGRSYSARYYSTSPSNTYPNLHLKSHSYENVPLVSHQGYCIDPPSNPICKISPPRKSKTLSHSDISQHSETAI</sequence>
<dbReference type="SUPFAM" id="SSF81653">
    <property type="entry name" value="Calcium ATPase, transduction domain A"/>
    <property type="match status" value="1"/>
</dbReference>
<dbReference type="EMBL" id="CAXITT010000334">
    <property type="protein sequence ID" value="CAL1539268.1"/>
    <property type="molecule type" value="Genomic_DNA"/>
</dbReference>
<feature type="region of interest" description="Disordered" evidence="19">
    <location>
        <begin position="1106"/>
        <end position="1125"/>
    </location>
</feature>
<comment type="subcellular location">
    <subcellularLocation>
        <location evidence="1">Cell membrane</location>
        <topology evidence="1">Multi-pass membrane protein</topology>
    </subcellularLocation>
    <subcellularLocation>
        <location evidence="18">Membrane</location>
        <topology evidence="18">Multi-pass membrane protein</topology>
    </subcellularLocation>
</comment>
<feature type="transmembrane region" description="Helical" evidence="18">
    <location>
        <begin position="959"/>
        <end position="979"/>
    </location>
</feature>
<proteinExistence type="inferred from homology"/>
<dbReference type="InterPro" id="IPR001757">
    <property type="entry name" value="P_typ_ATPase"/>
</dbReference>
<protein>
    <recommendedName>
        <fullName evidence="18">Calcium-transporting ATPase</fullName>
        <ecNumber evidence="18">7.2.2.10</ecNumber>
    </recommendedName>
</protein>
<dbReference type="GO" id="GO:0051480">
    <property type="term" value="P:regulation of cytosolic calcium ion concentration"/>
    <property type="evidence" value="ECO:0007669"/>
    <property type="project" value="TreeGrafter"/>
</dbReference>
<keyword evidence="17 18" id="KW-0472">Membrane</keyword>
<dbReference type="InterPro" id="IPR006068">
    <property type="entry name" value="ATPase_P-typ_cation-transptr_C"/>
</dbReference>
<feature type="transmembrane region" description="Helical" evidence="18">
    <location>
        <begin position="886"/>
        <end position="908"/>
    </location>
</feature>
<dbReference type="PANTHER" id="PTHR24093:SF369">
    <property type="entry name" value="CALCIUM-TRANSPORTING ATPASE"/>
    <property type="match status" value="1"/>
</dbReference>
<dbReference type="GO" id="GO:0005886">
    <property type="term" value="C:plasma membrane"/>
    <property type="evidence" value="ECO:0007669"/>
    <property type="project" value="UniProtKB-SubCell"/>
</dbReference>
<dbReference type="FunFam" id="1.20.1110.10:FF:000001">
    <property type="entry name" value="Calcium-transporting ATPase"/>
    <property type="match status" value="1"/>
</dbReference>
<comment type="catalytic activity">
    <reaction evidence="18">
        <text>Ca(2+)(in) + ATP + H2O = Ca(2+)(out) + ADP + phosphate + H(+)</text>
        <dbReference type="Rhea" id="RHEA:18105"/>
        <dbReference type="ChEBI" id="CHEBI:15377"/>
        <dbReference type="ChEBI" id="CHEBI:15378"/>
        <dbReference type="ChEBI" id="CHEBI:29108"/>
        <dbReference type="ChEBI" id="CHEBI:30616"/>
        <dbReference type="ChEBI" id="CHEBI:43474"/>
        <dbReference type="ChEBI" id="CHEBI:456216"/>
        <dbReference type="EC" id="7.2.2.10"/>
    </reaction>
</comment>
<keyword evidence="11 18" id="KW-0067">ATP-binding</keyword>
<feature type="transmembrane region" description="Helical" evidence="18">
    <location>
        <begin position="440"/>
        <end position="466"/>
    </location>
</feature>
<dbReference type="Gene3D" id="3.40.1110.10">
    <property type="entry name" value="Calcium-transporting ATPase, cytoplasmic domain N"/>
    <property type="match status" value="1"/>
</dbReference>
<evidence type="ECO:0000256" key="12">
    <source>
        <dbReference type="ARBA" id="ARBA00022842"/>
    </source>
</evidence>
<dbReference type="FunFam" id="1.20.1110.10:FF:000013">
    <property type="entry name" value="Calcium-transporting ATPase"/>
    <property type="match status" value="1"/>
</dbReference>
<evidence type="ECO:0000256" key="4">
    <source>
        <dbReference type="ARBA" id="ARBA00022475"/>
    </source>
</evidence>
<feature type="domain" description="Cation-transporting P-type ATPase N-terminal" evidence="20">
    <location>
        <begin position="37"/>
        <end position="110"/>
    </location>
</feature>
<evidence type="ECO:0000259" key="20">
    <source>
        <dbReference type="SMART" id="SM00831"/>
    </source>
</evidence>
<dbReference type="Gene3D" id="2.70.150.10">
    <property type="entry name" value="Calcium-transporting ATPase, cytoplasmic transduction domain A"/>
    <property type="match status" value="1"/>
</dbReference>
<evidence type="ECO:0000256" key="11">
    <source>
        <dbReference type="ARBA" id="ARBA00022840"/>
    </source>
</evidence>
<dbReference type="InterPro" id="IPR018303">
    <property type="entry name" value="ATPase_P-typ_P_site"/>
</dbReference>